<feature type="region of interest" description="Disordered" evidence="1">
    <location>
        <begin position="725"/>
        <end position="744"/>
    </location>
</feature>
<organism evidence="2 3">
    <name type="scientific">Hyaloscypha variabilis (strain UAMH 11265 / GT02V1 / F)</name>
    <name type="common">Meliniomyces variabilis</name>
    <dbReference type="NCBI Taxonomy" id="1149755"/>
    <lineage>
        <taxon>Eukaryota</taxon>
        <taxon>Fungi</taxon>
        <taxon>Dikarya</taxon>
        <taxon>Ascomycota</taxon>
        <taxon>Pezizomycotina</taxon>
        <taxon>Leotiomycetes</taxon>
        <taxon>Helotiales</taxon>
        <taxon>Hyaloscyphaceae</taxon>
        <taxon>Hyaloscypha</taxon>
        <taxon>Hyaloscypha variabilis</taxon>
    </lineage>
</organism>
<feature type="compositionally biased region" description="Basic residues" evidence="1">
    <location>
        <begin position="87"/>
        <end position="97"/>
    </location>
</feature>
<evidence type="ECO:0000256" key="1">
    <source>
        <dbReference type="SAM" id="MobiDB-lite"/>
    </source>
</evidence>
<dbReference type="OrthoDB" id="3549077at2759"/>
<dbReference type="EMBL" id="KZ613939">
    <property type="protein sequence ID" value="PMD46678.1"/>
    <property type="molecule type" value="Genomic_DNA"/>
</dbReference>
<feature type="compositionally biased region" description="Basic and acidic residues" evidence="1">
    <location>
        <begin position="165"/>
        <end position="185"/>
    </location>
</feature>
<feature type="compositionally biased region" description="Basic residues" evidence="1">
    <location>
        <begin position="730"/>
        <end position="744"/>
    </location>
</feature>
<keyword evidence="3" id="KW-1185">Reference proteome</keyword>
<dbReference type="Proteomes" id="UP000235786">
    <property type="component" value="Unassembled WGS sequence"/>
</dbReference>
<protein>
    <submittedName>
        <fullName evidence="2">Uncharacterized protein</fullName>
    </submittedName>
</protein>
<gene>
    <name evidence="2" type="ORF">L207DRAFT_507574</name>
</gene>
<evidence type="ECO:0000313" key="3">
    <source>
        <dbReference type="Proteomes" id="UP000235786"/>
    </source>
</evidence>
<proteinExistence type="predicted"/>
<dbReference type="AlphaFoldDB" id="A0A2J6S7E0"/>
<accession>A0A2J6S7E0</accession>
<name>A0A2J6S7E0_HYAVF</name>
<sequence length="744" mass="84772">MSARICHSGLLLRKYDWIFCECINTHRPARRALHLESDAPKPVVHEPSSSKPLVRRLEGVLASIQSATSGSSLKNALESSAAEARSKPAKRRKRGPFIKKVPVGPSTNYLRIKRVDSEPAPTPLVRKIESESTASASASRLSSHVSNLSAKIPELHNSQPSGKSGSEERLERYLREPGGQIERRARAGKSRPTEQSENPSDEPAVRETSLEPSSVPQQRGFRKVVTGLPSFRKIASTDALASVSRLGLRPLRRRGGKVLGATRTAKRTIRKAIKRQRPLKSQGFRKVTTEKHPVFRKVLVETEPSVDYANQHVFQKLDFLRLEDRPLVRHVERPTIRKVKIQLRKKLRRDKPLVRMHISQALRDLPIVGTKLKELGQNPEVPPSVTTEPLVRKVLPAVKIIKYGSVHLRKHAIGFPKFAQPLVIRTNRRHKEHIEVRRVKSESDLDKEWVQEPQQELVVPRNPPPLMREVVSEPSYLLPTESTRAMFDLVPKRDSVERNPPEQVNMKDWNPRDRTEHAIEAASVKRKLREAWLVRKGEVRLAISLKFSAESVAKFKRLRNHYNPDLEEFARFKVLRQLDIEEYKAYDKILARFVKKRKPFEVKLNEPAQVMQESLYRVGLQLDFEKLEQLEKLLRSIAKRCGMNPVTGWSTRDNDELGMIVINGKIKEAAEAEHLRALLELEHKKGLGNIRVEGLVLHGYTHGGDTLFPSPKEFTFTSKTKQDKGGLALKLKRRQAKKSHITTE</sequence>
<feature type="region of interest" description="Disordered" evidence="1">
    <location>
        <begin position="149"/>
        <end position="221"/>
    </location>
</feature>
<reference evidence="2 3" key="1">
    <citation type="submission" date="2016-04" db="EMBL/GenBank/DDBJ databases">
        <title>A degradative enzymes factory behind the ericoid mycorrhizal symbiosis.</title>
        <authorList>
            <consortium name="DOE Joint Genome Institute"/>
            <person name="Martino E."/>
            <person name="Morin E."/>
            <person name="Grelet G."/>
            <person name="Kuo A."/>
            <person name="Kohler A."/>
            <person name="Daghino S."/>
            <person name="Barry K."/>
            <person name="Choi C."/>
            <person name="Cichocki N."/>
            <person name="Clum A."/>
            <person name="Copeland A."/>
            <person name="Hainaut M."/>
            <person name="Haridas S."/>
            <person name="Labutti K."/>
            <person name="Lindquist E."/>
            <person name="Lipzen A."/>
            <person name="Khouja H.-R."/>
            <person name="Murat C."/>
            <person name="Ohm R."/>
            <person name="Olson A."/>
            <person name="Spatafora J."/>
            <person name="Veneault-Fourrey C."/>
            <person name="Henrissat B."/>
            <person name="Grigoriev I."/>
            <person name="Martin F."/>
            <person name="Perotto S."/>
        </authorList>
    </citation>
    <scope>NUCLEOTIDE SEQUENCE [LARGE SCALE GENOMIC DNA]</scope>
    <source>
        <strain evidence="2 3">F</strain>
    </source>
</reference>
<feature type="region of interest" description="Disordered" evidence="1">
    <location>
        <begin position="75"/>
        <end position="103"/>
    </location>
</feature>
<evidence type="ECO:0000313" key="2">
    <source>
        <dbReference type="EMBL" id="PMD46678.1"/>
    </source>
</evidence>